<protein>
    <submittedName>
        <fullName evidence="2">Uncharacterized protein</fullName>
    </submittedName>
</protein>
<dbReference type="AlphaFoldDB" id="A0A9W5YSN3"/>
<feature type="region of interest" description="Disordered" evidence="1">
    <location>
        <begin position="17"/>
        <end position="38"/>
    </location>
</feature>
<evidence type="ECO:0000256" key="1">
    <source>
        <dbReference type="SAM" id="MobiDB-lite"/>
    </source>
</evidence>
<organism evidence="2 3">
    <name type="scientific">Aspergillus brasiliensis</name>
    <dbReference type="NCBI Taxonomy" id="319629"/>
    <lineage>
        <taxon>Eukaryota</taxon>
        <taxon>Fungi</taxon>
        <taxon>Dikarya</taxon>
        <taxon>Ascomycota</taxon>
        <taxon>Pezizomycotina</taxon>
        <taxon>Eurotiomycetes</taxon>
        <taxon>Eurotiomycetidae</taxon>
        <taxon>Eurotiales</taxon>
        <taxon>Aspergillaceae</taxon>
        <taxon>Aspergillus</taxon>
        <taxon>Aspergillus subgen. Circumdati</taxon>
    </lineage>
</organism>
<evidence type="ECO:0000313" key="2">
    <source>
        <dbReference type="EMBL" id="GKZ21436.1"/>
    </source>
</evidence>
<dbReference type="EMBL" id="BROQ01000039">
    <property type="protein sequence ID" value="GKZ21436.1"/>
    <property type="molecule type" value="Genomic_DNA"/>
</dbReference>
<feature type="compositionally biased region" description="Polar residues" evidence="1">
    <location>
        <begin position="17"/>
        <end position="30"/>
    </location>
</feature>
<accession>A0A9W5YSN3</accession>
<proteinExistence type="predicted"/>
<sequence>MAERRAQLDPLLELRSTAHNGSPSLQSQPFATAVGGGSRAELKDHAMDYPHQVLKIEDSRGIHYPASRKLRVQQIGHLQLSQ</sequence>
<gene>
    <name evidence="2" type="ORF">AbraCBS73388_007121</name>
</gene>
<dbReference type="Proteomes" id="UP001143548">
    <property type="component" value="Unassembled WGS sequence"/>
</dbReference>
<comment type="caution">
    <text evidence="2">The sequence shown here is derived from an EMBL/GenBank/DDBJ whole genome shotgun (WGS) entry which is preliminary data.</text>
</comment>
<name>A0A9W5YSN3_9EURO</name>
<evidence type="ECO:0000313" key="3">
    <source>
        <dbReference type="Proteomes" id="UP001143548"/>
    </source>
</evidence>
<reference evidence="2" key="1">
    <citation type="submission" date="2022-07" db="EMBL/GenBank/DDBJ databases">
        <title>Taxonomy of Aspergillus series Nigri: significant species reduction supported by multi-species coalescent approaches.</title>
        <authorList>
            <person name="Bian C."/>
            <person name="Kusuya Y."/>
            <person name="Sklenar F."/>
            <person name="D'hooge E."/>
            <person name="Yaguchi T."/>
            <person name="Takahashi H."/>
            <person name="Hubka V."/>
        </authorList>
    </citation>
    <scope>NUCLEOTIDE SEQUENCE</scope>
    <source>
        <strain evidence="2">CBS 733.88</strain>
    </source>
</reference>